<evidence type="ECO:0000313" key="4">
    <source>
        <dbReference type="EMBL" id="SNR34811.1"/>
    </source>
</evidence>
<accession>A0A238VKU8</accession>
<dbReference type="InterPro" id="IPR011059">
    <property type="entry name" value="Metal-dep_hydrolase_composite"/>
</dbReference>
<evidence type="ECO:0000256" key="2">
    <source>
        <dbReference type="ARBA" id="ARBA00022801"/>
    </source>
</evidence>
<dbReference type="Gene3D" id="3.20.20.140">
    <property type="entry name" value="Metal-dependent hydrolases"/>
    <property type="match status" value="2"/>
</dbReference>
<evidence type="ECO:0000313" key="5">
    <source>
        <dbReference type="Proteomes" id="UP000198417"/>
    </source>
</evidence>
<sequence length="372" mass="40020">MMTAPLSLRLTGATVLRDGQMIDRSVAIEDGRISKGPLPEVDLRGYYILPGIIDLHGAAFLRNMAPDQTLRTALRATDHAAAAHGVTTAWLSQGWGWSEQGPHSPASAEALLEALDAYRPHALSDLRVQIACETHTTDTADRLLAAVRRHSVDHVMFRNTLPDALLRNDWTPETRARLTEAEGQKRAVPRYLCRLAEAFDTLGVTYGSYADPDGETRETFSMIGAKLCACPTRRSAAALARAVGDPVLLRAGEVAKNSSPLPVTDLIRTRLCDALVSDMSYPALAAAAFHLTATGTLTLPAAWALVSEGPAQILRLHDRGVIDYGRRADLVIVNRATNSVEATLSGGRITHLSGKAATRFLGARADMTMAAE</sequence>
<evidence type="ECO:0000256" key="1">
    <source>
        <dbReference type="ARBA" id="ARBA00010716"/>
    </source>
</evidence>
<dbReference type="GO" id="GO:0006046">
    <property type="term" value="P:N-acetylglucosamine catabolic process"/>
    <property type="evidence" value="ECO:0007669"/>
    <property type="project" value="TreeGrafter"/>
</dbReference>
<dbReference type="EMBL" id="FZNN01000002">
    <property type="protein sequence ID" value="SNR34811.1"/>
    <property type="molecule type" value="Genomic_DNA"/>
</dbReference>
<proteinExistence type="inferred from homology"/>
<comment type="similarity">
    <text evidence="1">Belongs to the metallo-dependent hydrolases superfamily. NagA family.</text>
</comment>
<organism evidence="4 5">
    <name type="scientific">Puniceibacterium sediminis</name>
    <dbReference type="NCBI Taxonomy" id="1608407"/>
    <lineage>
        <taxon>Bacteria</taxon>
        <taxon>Pseudomonadati</taxon>
        <taxon>Pseudomonadota</taxon>
        <taxon>Alphaproteobacteria</taxon>
        <taxon>Rhodobacterales</taxon>
        <taxon>Paracoccaceae</taxon>
        <taxon>Puniceibacterium</taxon>
    </lineage>
</organism>
<reference evidence="4 5" key="1">
    <citation type="submission" date="2017-06" db="EMBL/GenBank/DDBJ databases">
        <authorList>
            <person name="Kim H.J."/>
            <person name="Triplett B.A."/>
        </authorList>
    </citation>
    <scope>NUCLEOTIDE SEQUENCE [LARGE SCALE GENOMIC DNA]</scope>
    <source>
        <strain evidence="4 5">DSM 29052</strain>
    </source>
</reference>
<dbReference type="AlphaFoldDB" id="A0A238VKU8"/>
<dbReference type="GO" id="GO:0008448">
    <property type="term" value="F:N-acetylglucosamine-6-phosphate deacetylase activity"/>
    <property type="evidence" value="ECO:0007669"/>
    <property type="project" value="TreeGrafter"/>
</dbReference>
<dbReference type="OrthoDB" id="9785413at2"/>
<gene>
    <name evidence="4" type="ORF">SAMN06265370_102309</name>
</gene>
<protein>
    <submittedName>
        <fullName evidence="4">Alpha-D-ribose 1-methylphosphonate 5-triphosphate diphosphatase</fullName>
    </submittedName>
</protein>
<dbReference type="InterPro" id="IPR032466">
    <property type="entry name" value="Metal_Hydrolase"/>
</dbReference>
<evidence type="ECO:0000259" key="3">
    <source>
        <dbReference type="Pfam" id="PF07969"/>
    </source>
</evidence>
<keyword evidence="5" id="KW-1185">Reference proteome</keyword>
<dbReference type="PANTHER" id="PTHR11113">
    <property type="entry name" value="N-ACETYLGLUCOSAMINE-6-PHOSPHATE DEACETYLASE"/>
    <property type="match status" value="1"/>
</dbReference>
<dbReference type="SUPFAM" id="SSF51556">
    <property type="entry name" value="Metallo-dependent hydrolases"/>
    <property type="match status" value="1"/>
</dbReference>
<dbReference type="Gene3D" id="2.30.40.10">
    <property type="entry name" value="Urease, subunit C, domain 1"/>
    <property type="match status" value="1"/>
</dbReference>
<dbReference type="Pfam" id="PF07969">
    <property type="entry name" value="Amidohydro_3"/>
    <property type="match status" value="1"/>
</dbReference>
<name>A0A238VKU8_9RHOB</name>
<dbReference type="SUPFAM" id="SSF51338">
    <property type="entry name" value="Composite domain of metallo-dependent hydrolases"/>
    <property type="match status" value="1"/>
</dbReference>
<dbReference type="Proteomes" id="UP000198417">
    <property type="component" value="Unassembled WGS sequence"/>
</dbReference>
<keyword evidence="2" id="KW-0378">Hydrolase</keyword>
<dbReference type="InterPro" id="IPR013108">
    <property type="entry name" value="Amidohydro_3"/>
</dbReference>
<dbReference type="PANTHER" id="PTHR11113:SF14">
    <property type="entry name" value="N-ACETYLGLUCOSAMINE-6-PHOSPHATE DEACETYLASE"/>
    <property type="match status" value="1"/>
</dbReference>
<feature type="domain" description="Amidohydrolase 3" evidence="3">
    <location>
        <begin position="261"/>
        <end position="348"/>
    </location>
</feature>